<organism evidence="3 4">
    <name type="scientific">Fopius arisanus</name>
    <dbReference type="NCBI Taxonomy" id="64838"/>
    <lineage>
        <taxon>Eukaryota</taxon>
        <taxon>Metazoa</taxon>
        <taxon>Ecdysozoa</taxon>
        <taxon>Arthropoda</taxon>
        <taxon>Hexapoda</taxon>
        <taxon>Insecta</taxon>
        <taxon>Pterygota</taxon>
        <taxon>Neoptera</taxon>
        <taxon>Endopterygota</taxon>
        <taxon>Hymenoptera</taxon>
        <taxon>Apocrita</taxon>
        <taxon>Ichneumonoidea</taxon>
        <taxon>Braconidae</taxon>
        <taxon>Opiinae</taxon>
        <taxon>Fopius</taxon>
    </lineage>
</organism>
<reference evidence="4" key="1">
    <citation type="submission" date="2025-08" db="UniProtKB">
        <authorList>
            <consortium name="RefSeq"/>
        </authorList>
    </citation>
    <scope>IDENTIFICATION</scope>
    <source>
        <strain evidence="4">USDA-PBARC FA_bdor</strain>
        <tissue evidence="4">Whole organism</tissue>
    </source>
</reference>
<accession>A0A9R1SW35</accession>
<dbReference type="CTD" id="57545"/>
<protein>
    <submittedName>
        <fullName evidence="4">Uncharacterized protein Cc2d2a</fullName>
    </submittedName>
</protein>
<evidence type="ECO:0000259" key="2">
    <source>
        <dbReference type="PROSITE" id="PS50004"/>
    </source>
</evidence>
<keyword evidence="3" id="KW-1185">Reference proteome</keyword>
<dbReference type="KEGG" id="fas:105263604"/>
<dbReference type="InterPro" id="IPR035892">
    <property type="entry name" value="C2_domain_sf"/>
</dbReference>
<dbReference type="InterPro" id="IPR000008">
    <property type="entry name" value="C2_dom"/>
</dbReference>
<evidence type="ECO:0000256" key="1">
    <source>
        <dbReference type="SAM" id="MobiDB-lite"/>
    </source>
</evidence>
<dbReference type="PANTHER" id="PTHR20837:SF0">
    <property type="entry name" value="COILED-COIL AND C2 DOMAIN-CONTAINING PROTEIN 2A"/>
    <property type="match status" value="1"/>
</dbReference>
<dbReference type="OrthoDB" id="2162143at2759"/>
<feature type="domain" description="C2" evidence="2">
    <location>
        <begin position="314"/>
        <end position="431"/>
    </location>
</feature>
<dbReference type="InterPro" id="IPR052434">
    <property type="entry name" value="Tectonic-like_complex_comp"/>
</dbReference>
<name>A0A9R1SW35_9HYME</name>
<dbReference type="GO" id="GO:0035869">
    <property type="term" value="C:ciliary transition zone"/>
    <property type="evidence" value="ECO:0007669"/>
    <property type="project" value="TreeGrafter"/>
</dbReference>
<dbReference type="SMART" id="SM00239">
    <property type="entry name" value="C2"/>
    <property type="match status" value="1"/>
</dbReference>
<dbReference type="AlphaFoldDB" id="A0A9R1SW35"/>
<evidence type="ECO:0000313" key="4">
    <source>
        <dbReference type="RefSeq" id="XP_011298207.1"/>
    </source>
</evidence>
<dbReference type="SUPFAM" id="SSF49562">
    <property type="entry name" value="C2 domain (Calcium/lipid-binding domain, CaLB)"/>
    <property type="match status" value="1"/>
</dbReference>
<sequence>MSRHLNFIVNSSPPADKKRKKKKLTLCYARPRLEMPNDELLIKKGDTKVNSLGGADRLSEDGLYISSTGPLTHSVVKPYQVGHQRAMDTHKVSKIPQNLLEMAIREVNIISSDQSKSLEINSVSVLYREKVICKIVSPFNRKLYKLLVNNSLESNNLSLRVQSREGHCSDLPFPLPTRCVKDKKLQIDFSMKDQSGISHSGTLMYTISLSIEGGSYLPMISCKPTETNDPNDPQNSLSLLKIRRKMMNKHVRYFSLEEQASSLQYDKPLLHLQTNEKKKDGRPLGDVMVLEQPVFSFMSLWDISFGNWLQARRPLRPSSGTSGPKFRGACEPVLSITVLRGVEVPVREESTLVQPIVEIEWGELRQATSASEGASPVWQHTIHFSRPSRRRDSNIKLSLYDQHPVWGLQWLGASIIPLELTRNYQQVERWIGLSPLISPVVRLGYVQASPMRSYTRIYILMRMERLTNGESLEMSSLENLSRAIQRCLLIPYKIPGTDTTEDAARLAMLLTPLPSQYGPLTPRQAFKLNKIDHFGRAALLATLLRGLGLEAYVLIGTSQARNWAGFVISLNDKNQHVLWDPENGEQYNFGDSRCSIIKVLRMISHQNVWKNLQKTSTISDIKFNTKIASEWQALGTLSSAPPGHEPQILEIEDGVLRNPDQEKDAHLEIENHLKDRLSQWRSGMGLTTVFNRHAMSLLRGFLLKLSSRNDGQLEKKDLRQLYHAYHLHGFVLNLRWSPMDELLELFASTRLQEVTGPVEFALVCHLQRYVAKTSSLWLAVLILKNRD</sequence>
<dbReference type="Gene3D" id="2.60.40.150">
    <property type="entry name" value="C2 domain"/>
    <property type="match status" value="1"/>
</dbReference>
<dbReference type="GO" id="GO:1904491">
    <property type="term" value="P:protein localization to ciliary transition zone"/>
    <property type="evidence" value="ECO:0007669"/>
    <property type="project" value="TreeGrafter"/>
</dbReference>
<dbReference type="GeneID" id="105263604"/>
<dbReference type="CDD" id="cd00030">
    <property type="entry name" value="C2"/>
    <property type="match status" value="1"/>
</dbReference>
<dbReference type="PANTHER" id="PTHR20837">
    <property type="entry name" value="CENTROSOMAL PROTEIN-RELATED"/>
    <property type="match status" value="1"/>
</dbReference>
<dbReference type="Pfam" id="PF00168">
    <property type="entry name" value="C2"/>
    <property type="match status" value="1"/>
</dbReference>
<gene>
    <name evidence="4" type="primary">Cc2d2a</name>
</gene>
<dbReference type="Pfam" id="PF24656">
    <property type="entry name" value="CEPT76_peptidase"/>
    <property type="match status" value="1"/>
</dbReference>
<proteinExistence type="predicted"/>
<dbReference type="InterPro" id="IPR056290">
    <property type="entry name" value="CEPT76/DRC7_peptidase-like_dom"/>
</dbReference>
<feature type="region of interest" description="Disordered" evidence="1">
    <location>
        <begin position="1"/>
        <end position="20"/>
    </location>
</feature>
<dbReference type="GO" id="GO:1905515">
    <property type="term" value="P:non-motile cilium assembly"/>
    <property type="evidence" value="ECO:0007669"/>
    <property type="project" value="TreeGrafter"/>
</dbReference>
<dbReference type="Proteomes" id="UP000694866">
    <property type="component" value="Unplaced"/>
</dbReference>
<dbReference type="RefSeq" id="XP_011298207.1">
    <property type="nucleotide sequence ID" value="XM_011299905.1"/>
</dbReference>
<evidence type="ECO:0000313" key="3">
    <source>
        <dbReference type="Proteomes" id="UP000694866"/>
    </source>
</evidence>
<dbReference type="PROSITE" id="PS50004">
    <property type="entry name" value="C2"/>
    <property type="match status" value="1"/>
</dbReference>